<dbReference type="STRING" id="407022.SAMN05661044_04203"/>
<keyword evidence="1" id="KW-0472">Membrane</keyword>
<dbReference type="OrthoDB" id="6402664at2"/>
<keyword evidence="3" id="KW-1185">Reference proteome</keyword>
<dbReference type="AlphaFoldDB" id="A0A1H7VIA5"/>
<feature type="transmembrane region" description="Helical" evidence="1">
    <location>
        <begin position="30"/>
        <end position="50"/>
    </location>
</feature>
<proteinExistence type="predicted"/>
<dbReference type="InterPro" id="IPR007165">
    <property type="entry name" value="Phage_holin_4_2"/>
</dbReference>
<sequence>MRFIIELVVTGIAIMLAAYIIPGVEVSGFWSAVLAGILIALANATVGTILRLFTLPLNILTLGLVSFVITVLMVMLVSNIMSGFSVSGFFSAMFFAILTAVIQMILGGIFGTKREE</sequence>
<dbReference type="PANTHER" id="PTHR37309:SF1">
    <property type="entry name" value="SLR0284 PROTEIN"/>
    <property type="match status" value="1"/>
</dbReference>
<evidence type="ECO:0000313" key="2">
    <source>
        <dbReference type="EMBL" id="SEM09011.1"/>
    </source>
</evidence>
<dbReference type="EMBL" id="FOAF01000007">
    <property type="protein sequence ID" value="SEM09011.1"/>
    <property type="molecule type" value="Genomic_DNA"/>
</dbReference>
<name>A0A1H7VIA5_OLID1</name>
<dbReference type="Pfam" id="PF04020">
    <property type="entry name" value="Phage_holin_4_2"/>
    <property type="match status" value="1"/>
</dbReference>
<feature type="transmembrane region" description="Helical" evidence="1">
    <location>
        <begin position="57"/>
        <end position="77"/>
    </location>
</feature>
<protein>
    <submittedName>
        <fullName evidence="2">Putative membrane protein</fullName>
    </submittedName>
</protein>
<keyword evidence="1" id="KW-1133">Transmembrane helix</keyword>
<dbReference type="PANTHER" id="PTHR37309">
    <property type="entry name" value="SLR0284 PROTEIN"/>
    <property type="match status" value="1"/>
</dbReference>
<gene>
    <name evidence="2" type="ORF">SAMN05661044_04203</name>
</gene>
<accession>A0A1H7VIA5</accession>
<dbReference type="Proteomes" id="UP000199421">
    <property type="component" value="Unassembled WGS sequence"/>
</dbReference>
<dbReference type="RefSeq" id="WP_093328486.1">
    <property type="nucleotide sequence ID" value="NZ_FOAF01000007.1"/>
</dbReference>
<keyword evidence="1" id="KW-0812">Transmembrane</keyword>
<feature type="transmembrane region" description="Helical" evidence="1">
    <location>
        <begin position="89"/>
        <end position="110"/>
    </location>
</feature>
<evidence type="ECO:0000313" key="3">
    <source>
        <dbReference type="Proteomes" id="UP000199421"/>
    </source>
</evidence>
<evidence type="ECO:0000256" key="1">
    <source>
        <dbReference type="SAM" id="Phobius"/>
    </source>
</evidence>
<organism evidence="2 3">
    <name type="scientific">Olivibacter domesticus</name>
    <name type="common">Pseudosphingobacterium domesticum</name>
    <dbReference type="NCBI Taxonomy" id="407022"/>
    <lineage>
        <taxon>Bacteria</taxon>
        <taxon>Pseudomonadati</taxon>
        <taxon>Bacteroidota</taxon>
        <taxon>Sphingobacteriia</taxon>
        <taxon>Sphingobacteriales</taxon>
        <taxon>Sphingobacteriaceae</taxon>
        <taxon>Olivibacter</taxon>
    </lineage>
</organism>
<reference evidence="3" key="1">
    <citation type="submission" date="2016-10" db="EMBL/GenBank/DDBJ databases">
        <authorList>
            <person name="Varghese N."/>
            <person name="Submissions S."/>
        </authorList>
    </citation>
    <scope>NUCLEOTIDE SEQUENCE [LARGE SCALE GENOMIC DNA]</scope>
    <source>
        <strain evidence="3">DSM 18733</strain>
    </source>
</reference>
<feature type="transmembrane region" description="Helical" evidence="1">
    <location>
        <begin position="7"/>
        <end position="24"/>
    </location>
</feature>